<dbReference type="InterPro" id="IPR056594">
    <property type="entry name" value="AT5G49610-like_b-prop"/>
</dbReference>
<dbReference type="EMBL" id="KD170815">
    <property type="protein sequence ID" value="EMS55392.1"/>
    <property type="molecule type" value="Genomic_DNA"/>
</dbReference>
<protein>
    <recommendedName>
        <fullName evidence="1">F-box protein AT5G49610-like beta-propeller domain-containing protein</fullName>
    </recommendedName>
</protein>
<dbReference type="eggNOG" id="ENOG502R45U">
    <property type="taxonomic scope" value="Eukaryota"/>
</dbReference>
<dbReference type="PANTHER" id="PTHR33207">
    <property type="entry name" value="F-BOX DOMAIN CONTAINING PROTEIN-RELATED"/>
    <property type="match status" value="1"/>
</dbReference>
<dbReference type="InterPro" id="IPR011043">
    <property type="entry name" value="Gal_Oxase/kelch_b-propeller"/>
</dbReference>
<name>M7Z5X8_TRIUA</name>
<dbReference type="OMA" id="SWRRHHL"/>
<feature type="domain" description="F-box protein AT5G49610-like beta-propeller" evidence="1">
    <location>
        <begin position="1"/>
        <end position="266"/>
    </location>
</feature>
<gene>
    <name evidence="2" type="ORF">TRIUR3_08508</name>
</gene>
<dbReference type="AlphaFoldDB" id="M7Z5X8"/>
<dbReference type="Pfam" id="PF23635">
    <property type="entry name" value="Beta-prop_AT5G49610-like"/>
    <property type="match status" value="1"/>
</dbReference>
<sequence>MLDCRNGSVFVTLYTDKSALGVHSPLCHGGGLAILPSLPRPQLSFGSSCTFRKVLSKQGDGLSYYYVYVESSNRESRMHVYMMQDGSWRRHHLLDISQLPRPRSTPKAVLVRNKIYMAAGPSDILVLDLATSSFSIVQLPQGVEHGNGGTTMLSRAGDASGVYLIHVKEFQLRIWLRKGGNWLLLDSICLHEMCANLRKSDSTIKDGHTVLLVDQVVEYGDFVFLQMGGCVLHLDIRCRTLRKVYEYKSTPFGDIHPFMMIWPPIFPAVKYDPARYCGPQAVAEPGFSTWKRNLKKEDTRKLRDCTYVVNDMGDMDCTYAAMPSIYLVGSACFKVLWFHCLAT</sequence>
<dbReference type="InterPro" id="IPR015915">
    <property type="entry name" value="Kelch-typ_b-propeller"/>
</dbReference>
<reference evidence="2" key="1">
    <citation type="journal article" date="2013" name="Nature">
        <title>Draft genome of the wheat A-genome progenitor Triticum urartu.</title>
        <authorList>
            <person name="Ling H.Q."/>
            <person name="Zhao S."/>
            <person name="Liu D."/>
            <person name="Wang J."/>
            <person name="Sun H."/>
            <person name="Zhang C."/>
            <person name="Fan H."/>
            <person name="Li D."/>
            <person name="Dong L."/>
            <person name="Tao Y."/>
            <person name="Gao C."/>
            <person name="Wu H."/>
            <person name="Li Y."/>
            <person name="Cui Y."/>
            <person name="Guo X."/>
            <person name="Zheng S."/>
            <person name="Wang B."/>
            <person name="Yu K."/>
            <person name="Liang Q."/>
            <person name="Yang W."/>
            <person name="Lou X."/>
            <person name="Chen J."/>
            <person name="Feng M."/>
            <person name="Jian J."/>
            <person name="Zhang X."/>
            <person name="Luo G."/>
            <person name="Jiang Y."/>
            <person name="Liu J."/>
            <person name="Wang Z."/>
            <person name="Sha Y."/>
            <person name="Zhang B."/>
            <person name="Wu H."/>
            <person name="Tang D."/>
            <person name="Shen Q."/>
            <person name="Xue P."/>
            <person name="Zou S."/>
            <person name="Wang X."/>
            <person name="Liu X."/>
            <person name="Wang F."/>
            <person name="Yang Y."/>
            <person name="An X."/>
            <person name="Dong Z."/>
            <person name="Zhang K."/>
            <person name="Zhang X."/>
            <person name="Luo M.C."/>
            <person name="Dvorak J."/>
            <person name="Tong Y."/>
            <person name="Wang J."/>
            <person name="Yang H."/>
            <person name="Li Z."/>
            <person name="Wang D."/>
            <person name="Zhang A."/>
            <person name="Wang J."/>
        </authorList>
    </citation>
    <scope>NUCLEOTIDE SEQUENCE</scope>
</reference>
<dbReference type="SUPFAM" id="SSF50965">
    <property type="entry name" value="Galactose oxidase, central domain"/>
    <property type="match status" value="1"/>
</dbReference>
<accession>M7Z5X8</accession>
<dbReference type="Gene3D" id="2.120.10.80">
    <property type="entry name" value="Kelch-type beta propeller"/>
    <property type="match status" value="1"/>
</dbReference>
<evidence type="ECO:0000259" key="1">
    <source>
        <dbReference type="Pfam" id="PF23635"/>
    </source>
</evidence>
<evidence type="ECO:0000313" key="2">
    <source>
        <dbReference type="EMBL" id="EMS55392.1"/>
    </source>
</evidence>
<organism evidence="2">
    <name type="scientific">Triticum urartu</name>
    <name type="common">Red wild einkorn</name>
    <name type="synonym">Crithodium urartu</name>
    <dbReference type="NCBI Taxonomy" id="4572"/>
    <lineage>
        <taxon>Eukaryota</taxon>
        <taxon>Viridiplantae</taxon>
        <taxon>Streptophyta</taxon>
        <taxon>Embryophyta</taxon>
        <taxon>Tracheophyta</taxon>
        <taxon>Spermatophyta</taxon>
        <taxon>Magnoliopsida</taxon>
        <taxon>Liliopsida</taxon>
        <taxon>Poales</taxon>
        <taxon>Poaceae</taxon>
        <taxon>BOP clade</taxon>
        <taxon>Pooideae</taxon>
        <taxon>Triticodae</taxon>
        <taxon>Triticeae</taxon>
        <taxon>Triticinae</taxon>
        <taxon>Triticum</taxon>
    </lineage>
</organism>
<proteinExistence type="predicted"/>